<accession>A0A7X9RLV7</accession>
<name>A0A7X9RLV7_9ENTE</name>
<protein>
    <submittedName>
        <fullName evidence="2">Uncharacterized protein</fullName>
    </submittedName>
</protein>
<evidence type="ECO:0000256" key="1">
    <source>
        <dbReference type="SAM" id="Coils"/>
    </source>
</evidence>
<keyword evidence="1" id="KW-0175">Coiled coil</keyword>
<reference evidence="2 3" key="1">
    <citation type="submission" date="2020-04" db="EMBL/GenBank/DDBJ databases">
        <authorList>
            <person name="Hitch T.C.A."/>
            <person name="Wylensek D."/>
            <person name="Clavel T."/>
        </authorList>
    </citation>
    <scope>NUCLEOTIDE SEQUENCE [LARGE SCALE GENOMIC DNA]</scope>
    <source>
        <strain evidence="2 3">WCA-380-WT-3C</strain>
    </source>
</reference>
<evidence type="ECO:0000313" key="2">
    <source>
        <dbReference type="EMBL" id="NME49814.1"/>
    </source>
</evidence>
<evidence type="ECO:0000313" key="3">
    <source>
        <dbReference type="Proteomes" id="UP000588071"/>
    </source>
</evidence>
<gene>
    <name evidence="2" type="ORF">HF857_06085</name>
</gene>
<comment type="caution">
    <text evidence="2">The sequence shown here is derived from an EMBL/GenBank/DDBJ whole genome shotgun (WGS) entry which is preliminary data.</text>
</comment>
<proteinExistence type="predicted"/>
<feature type="coiled-coil region" evidence="1">
    <location>
        <begin position="248"/>
        <end position="310"/>
    </location>
</feature>
<dbReference type="RefSeq" id="WP_168930969.1">
    <property type="nucleotide sequence ID" value="NZ_JABAFV010000008.1"/>
</dbReference>
<dbReference type="AlphaFoldDB" id="A0A7X9RLV7"/>
<dbReference type="EMBL" id="JABAFV010000008">
    <property type="protein sequence ID" value="NME49814.1"/>
    <property type="molecule type" value="Genomic_DNA"/>
</dbReference>
<sequence length="367" mass="44231">MIEKFFAWYTVENRYVNAYEALELRDRKIIDTNKKNAVLRENPDSKSLPLFPKKGKKYPYFSYYSDDRKKAEILYSNSGNGISIELSIFKEIFYKLNRLTIYDYRSKEKVDIEIENSYVEYKIKNLKSDEMFIISILFKLKKTVPYSYYYKWNGYLAIEFKNTTSSTYNKVSLASKKGIHIFEVPIPDKIKLTIHELMKNLNGKYVDRQQFDSVRNWTIKNYSNLYENKKWVAFGLFLGKNHIFFEGWEEMYKKMKQYESQIQELKNEIKKLKMEKEELINDNKKISNQITQLESEKRRCEQIITNAEKKQAIIQTYPLIQKELKDQKKKNVELNKKIYENNEIIHQLEDRLSQNFLSKFINFFKKS</sequence>
<dbReference type="Proteomes" id="UP000588071">
    <property type="component" value="Unassembled WGS sequence"/>
</dbReference>
<organism evidence="2 3">
    <name type="scientific">Enterococcus cecorum</name>
    <dbReference type="NCBI Taxonomy" id="44008"/>
    <lineage>
        <taxon>Bacteria</taxon>
        <taxon>Bacillati</taxon>
        <taxon>Bacillota</taxon>
        <taxon>Bacilli</taxon>
        <taxon>Lactobacillales</taxon>
        <taxon>Enterococcaceae</taxon>
        <taxon>Enterococcus</taxon>
    </lineage>
</organism>